<feature type="domain" description="GspD-like N0" evidence="13">
    <location>
        <begin position="60"/>
        <end position="129"/>
    </location>
</feature>
<evidence type="ECO:0000256" key="5">
    <source>
        <dbReference type="ARBA" id="ARBA00022692"/>
    </source>
</evidence>
<evidence type="ECO:0000313" key="15">
    <source>
        <dbReference type="Proteomes" id="UP000007347"/>
    </source>
</evidence>
<dbReference type="PRINTS" id="PR00811">
    <property type="entry name" value="BCTERIALGSPD"/>
</dbReference>
<dbReference type="Proteomes" id="UP000007347">
    <property type="component" value="Chromosome"/>
</dbReference>
<dbReference type="InterPro" id="IPR050810">
    <property type="entry name" value="Bact_Secretion_Sys_Channel"/>
</dbReference>
<keyword evidence="9" id="KW-0998">Cell outer membrane</keyword>
<dbReference type="GO" id="GO:0015627">
    <property type="term" value="C:type II protein secretion system complex"/>
    <property type="evidence" value="ECO:0007669"/>
    <property type="project" value="InterPro"/>
</dbReference>
<evidence type="ECO:0000259" key="11">
    <source>
        <dbReference type="Pfam" id="PF00263"/>
    </source>
</evidence>
<comment type="similarity">
    <text evidence="2">Belongs to the bacterial secretin family. GSP D subfamily.</text>
</comment>
<evidence type="ECO:0000256" key="8">
    <source>
        <dbReference type="ARBA" id="ARBA00023136"/>
    </source>
</evidence>
<dbReference type="Pfam" id="PF00263">
    <property type="entry name" value="Secretin"/>
    <property type="match status" value="1"/>
</dbReference>
<feature type="domain" description="NolW-like" evidence="12">
    <location>
        <begin position="300"/>
        <end position="375"/>
    </location>
</feature>
<dbReference type="InterPro" id="IPR001775">
    <property type="entry name" value="GspD/PilQ"/>
</dbReference>
<dbReference type="GO" id="GO:0009279">
    <property type="term" value="C:cell outer membrane"/>
    <property type="evidence" value="ECO:0007669"/>
    <property type="project" value="UniProtKB-SubCell"/>
</dbReference>
<dbReference type="PATRIC" id="fig|651182.5.peg.1666"/>
<dbReference type="Pfam" id="PF03958">
    <property type="entry name" value="Secretin_N"/>
    <property type="match status" value="3"/>
</dbReference>
<dbReference type="InterPro" id="IPR005644">
    <property type="entry name" value="NolW-like"/>
</dbReference>
<sequence>MKLLQKNSKFLFVISVFCWIIFNLSLVVAEENKVGNKTENKSGRKAENSYKIAQNEYVAIDFNDVDIRIFIKFISELVNKNFIVDNMVKGNVNIISSGKITKQEAYKVFESVLEVNGFTVVKAGEISKIIPMQMAKSKNVETRFEKGSGGTGDKIVTQLIPLKYADTNEIKRLFVPFVSKTSVILAYEPTNTLIITDVYSNINRLMKIITAIDVKDVGQQISVIPVTYADAIKLGKTLNTLFQTKTAKGKKTALDQMVKIIPDERTNTLVLLANEFDTAKVKELVEIMDKQVPKSDSKIRVFYLENANAEELATVLQSLSGKASVQEKGKKTAPVVSDTVKITADKATNSLIIMAEKDDYPVLETIIQKLDIPRPMVYIEALIMEIRDTDDFMLGVEWMAGMSAGSVDGNDAGVYGAFTSESASNGISALPTITNNILNVPGGFALGIMAENITIGGISFPNLGAAIRAMKKNEKVQIISTPQIMTTDNEEAEISVGENIPYKTTSGSGDQNYENFEYKDVGVTLKITPQISQGRFVRLNIYQKVEKVASTEENTPTTLKRTAQTTVVVKDAATVVIGGLIGEDLTSTDYKVPCLGDIPFAGNLFKSTGRKGVKTNLYIFLTPHIIENPVEAETVYREKHKEISKVKENTIKLYRDKK</sequence>
<keyword evidence="5" id="KW-0812">Transmembrane</keyword>
<name>K0NLP0_DESTT</name>
<evidence type="ECO:0000259" key="13">
    <source>
        <dbReference type="Pfam" id="PF21305"/>
    </source>
</evidence>
<evidence type="ECO:0000256" key="9">
    <source>
        <dbReference type="ARBA" id="ARBA00023237"/>
    </source>
</evidence>
<feature type="domain" description="NolW-like" evidence="12">
    <location>
        <begin position="222"/>
        <end position="292"/>
    </location>
</feature>
<protein>
    <submittedName>
        <fullName evidence="14">GspD: general secretion pathway protein D</fullName>
    </submittedName>
</protein>
<organism evidence="14 15">
    <name type="scientific">Desulfobacula toluolica (strain DSM 7467 / Tol2)</name>
    <dbReference type="NCBI Taxonomy" id="651182"/>
    <lineage>
        <taxon>Bacteria</taxon>
        <taxon>Pseudomonadati</taxon>
        <taxon>Thermodesulfobacteriota</taxon>
        <taxon>Desulfobacteria</taxon>
        <taxon>Desulfobacterales</taxon>
        <taxon>Desulfobacteraceae</taxon>
        <taxon>Desulfobacula</taxon>
    </lineage>
</organism>
<evidence type="ECO:0000256" key="4">
    <source>
        <dbReference type="ARBA" id="ARBA00022452"/>
    </source>
</evidence>
<dbReference type="PANTHER" id="PTHR30332:SF24">
    <property type="entry name" value="SECRETIN GSPD-RELATED"/>
    <property type="match status" value="1"/>
</dbReference>
<reference evidence="14 15" key="1">
    <citation type="journal article" date="2013" name="Environ. Microbiol.">
        <title>Complete genome, catabolic sub-proteomes and key-metabolites of Desulfobacula toluolica Tol2, a marine, aromatic compound-degrading, sulfate-reducing bacterium.</title>
        <authorList>
            <person name="Wohlbrand L."/>
            <person name="Jacob J.H."/>
            <person name="Kube M."/>
            <person name="Mussmann M."/>
            <person name="Jarling R."/>
            <person name="Beck A."/>
            <person name="Amann R."/>
            <person name="Wilkes H."/>
            <person name="Reinhardt R."/>
            <person name="Rabus R."/>
        </authorList>
    </citation>
    <scope>NUCLEOTIDE SEQUENCE [LARGE SCALE GENOMIC DNA]</scope>
    <source>
        <strain evidence="15">DSM 7467 / Tol2</strain>
    </source>
</reference>
<evidence type="ECO:0000256" key="10">
    <source>
        <dbReference type="RuleBase" id="RU004004"/>
    </source>
</evidence>
<evidence type="ECO:0000313" key="14">
    <source>
        <dbReference type="EMBL" id="CCK79552.1"/>
    </source>
</evidence>
<dbReference type="RefSeq" id="WP_014956899.1">
    <property type="nucleotide sequence ID" value="NC_018645.1"/>
</dbReference>
<dbReference type="NCBIfam" id="TIGR02517">
    <property type="entry name" value="type_II_gspD"/>
    <property type="match status" value="1"/>
</dbReference>
<evidence type="ECO:0000256" key="3">
    <source>
        <dbReference type="ARBA" id="ARBA00022448"/>
    </source>
</evidence>
<accession>K0NLP0</accession>
<dbReference type="KEGG" id="dto:TOL2_C13890"/>
<dbReference type="Pfam" id="PF21305">
    <property type="entry name" value="type_II_gspD_N0"/>
    <property type="match status" value="1"/>
</dbReference>
<feature type="domain" description="Type II/III secretion system secretin-like" evidence="11">
    <location>
        <begin position="469"/>
        <end position="627"/>
    </location>
</feature>
<keyword evidence="7" id="KW-0653">Protein transport</keyword>
<keyword evidence="4" id="KW-1134">Transmembrane beta strand</keyword>
<evidence type="ECO:0000256" key="7">
    <source>
        <dbReference type="ARBA" id="ARBA00022927"/>
    </source>
</evidence>
<feature type="domain" description="NolW-like" evidence="12">
    <location>
        <begin position="157"/>
        <end position="214"/>
    </location>
</feature>
<dbReference type="Gene3D" id="3.30.1370.120">
    <property type="match status" value="3"/>
</dbReference>
<dbReference type="STRING" id="651182.TOL2_C13890"/>
<comment type="subcellular location">
    <subcellularLocation>
        <location evidence="1 10">Cell outer membrane</location>
    </subcellularLocation>
</comment>
<dbReference type="HOGENOM" id="CLU_006756_1_1_7"/>
<dbReference type="InterPro" id="IPR049371">
    <property type="entry name" value="GspD-like_N0"/>
</dbReference>
<dbReference type="InterPro" id="IPR013356">
    <property type="entry name" value="T2SS_GspD"/>
</dbReference>
<keyword evidence="3 10" id="KW-0813">Transport</keyword>
<dbReference type="InterPro" id="IPR038591">
    <property type="entry name" value="NolW-like_sf"/>
</dbReference>
<evidence type="ECO:0000259" key="12">
    <source>
        <dbReference type="Pfam" id="PF03958"/>
    </source>
</evidence>
<evidence type="ECO:0000256" key="6">
    <source>
        <dbReference type="ARBA" id="ARBA00022729"/>
    </source>
</evidence>
<dbReference type="GO" id="GO:0015628">
    <property type="term" value="P:protein secretion by the type II secretion system"/>
    <property type="evidence" value="ECO:0007669"/>
    <property type="project" value="InterPro"/>
</dbReference>
<keyword evidence="15" id="KW-1185">Reference proteome</keyword>
<dbReference type="InterPro" id="IPR004846">
    <property type="entry name" value="T2SS/T3SS_dom"/>
</dbReference>
<proteinExistence type="inferred from homology"/>
<dbReference type="EMBL" id="FO203503">
    <property type="protein sequence ID" value="CCK79552.1"/>
    <property type="molecule type" value="Genomic_DNA"/>
</dbReference>
<evidence type="ECO:0000256" key="2">
    <source>
        <dbReference type="ARBA" id="ARBA00006980"/>
    </source>
</evidence>
<dbReference type="AlphaFoldDB" id="K0NLP0"/>
<dbReference type="OrthoDB" id="9775455at2"/>
<gene>
    <name evidence="14" type="primary">gspD</name>
    <name evidence="14" type="ordered locus">TOL2_C13890</name>
</gene>
<keyword evidence="6" id="KW-0732">Signal</keyword>
<keyword evidence="8" id="KW-0472">Membrane</keyword>
<dbReference type="PANTHER" id="PTHR30332">
    <property type="entry name" value="PROBABLE GENERAL SECRETION PATHWAY PROTEIN D"/>
    <property type="match status" value="1"/>
</dbReference>
<evidence type="ECO:0000256" key="1">
    <source>
        <dbReference type="ARBA" id="ARBA00004442"/>
    </source>
</evidence>